<dbReference type="RefSeq" id="WP_409085166.1">
    <property type="nucleotide sequence ID" value="NZ_JBJVMW010000002.1"/>
</dbReference>
<comment type="caution">
    <text evidence="1">The sequence shown here is derived from an EMBL/GenBank/DDBJ whole genome shotgun (WGS) entry which is preliminary data.</text>
</comment>
<gene>
    <name evidence="1" type="ORF">ACKI1S_32250</name>
</gene>
<accession>A0ABW9IS42</accession>
<name>A0ABW9IS42_STRGJ</name>
<reference evidence="1 2" key="1">
    <citation type="submission" date="2024-12" db="EMBL/GenBank/DDBJ databases">
        <title>Forecasting of Potato common scab and diversities of Pathogenic streptomyces spp. in china.</title>
        <authorList>
            <person name="Handique U."/>
            <person name="Wu J."/>
        </authorList>
    </citation>
    <scope>NUCLEOTIDE SEQUENCE [LARGE SCALE GENOMIC DNA]</scope>
    <source>
        <strain evidence="1 2">ZRIMU1585</strain>
    </source>
</reference>
<dbReference type="Pfam" id="PF22014">
    <property type="entry name" value="DUF6932"/>
    <property type="match status" value="1"/>
</dbReference>
<organism evidence="1 2">
    <name type="scientific">Streptomyces galilaeus</name>
    <dbReference type="NCBI Taxonomy" id="33899"/>
    <lineage>
        <taxon>Bacteria</taxon>
        <taxon>Bacillati</taxon>
        <taxon>Actinomycetota</taxon>
        <taxon>Actinomycetes</taxon>
        <taxon>Kitasatosporales</taxon>
        <taxon>Streptomycetaceae</taxon>
        <taxon>Streptomyces</taxon>
    </lineage>
</organism>
<evidence type="ECO:0000313" key="1">
    <source>
        <dbReference type="EMBL" id="MFM9650807.1"/>
    </source>
</evidence>
<sequence length="168" mass="18526">MIPALTQSGLLPPGRHAATMAEIQEIFVEQAPHADHRRRIFRAFELYADMVGDVLERGTFWVDGGFCSHKGAPPDDLDLAVLIDSTLPLSDKDHERLIPLFTLQGVQIGQPRGWANRVQPMGGLIDSFPVVAGVPEQEDYWDATWSKVKGPDGQPIPGAIKGYLEVSW</sequence>
<proteinExistence type="predicted"/>
<dbReference type="Proteomes" id="UP001631993">
    <property type="component" value="Unassembled WGS sequence"/>
</dbReference>
<dbReference type="InterPro" id="IPR053860">
    <property type="entry name" value="DUF6932"/>
</dbReference>
<protein>
    <submittedName>
        <fullName evidence="1">DUF6932 family protein</fullName>
    </submittedName>
</protein>
<dbReference type="EMBL" id="JBJVNE010000018">
    <property type="protein sequence ID" value="MFM9650807.1"/>
    <property type="molecule type" value="Genomic_DNA"/>
</dbReference>
<keyword evidence="2" id="KW-1185">Reference proteome</keyword>
<evidence type="ECO:0000313" key="2">
    <source>
        <dbReference type="Proteomes" id="UP001631993"/>
    </source>
</evidence>